<gene>
    <name evidence="1" type="ORF">SPELUC_LOCUS8087</name>
</gene>
<organism evidence="1 2">
    <name type="scientific">Cetraspora pellucida</name>
    <dbReference type="NCBI Taxonomy" id="1433469"/>
    <lineage>
        <taxon>Eukaryota</taxon>
        <taxon>Fungi</taxon>
        <taxon>Fungi incertae sedis</taxon>
        <taxon>Mucoromycota</taxon>
        <taxon>Glomeromycotina</taxon>
        <taxon>Glomeromycetes</taxon>
        <taxon>Diversisporales</taxon>
        <taxon>Gigasporaceae</taxon>
        <taxon>Cetraspora</taxon>
    </lineage>
</organism>
<accession>A0ACA9N0T2</accession>
<dbReference type="EMBL" id="CAJVPW010011551">
    <property type="protein sequence ID" value="CAG8626952.1"/>
    <property type="molecule type" value="Genomic_DNA"/>
</dbReference>
<evidence type="ECO:0000313" key="2">
    <source>
        <dbReference type="Proteomes" id="UP000789366"/>
    </source>
</evidence>
<feature type="non-terminal residue" evidence="1">
    <location>
        <position position="1"/>
    </location>
</feature>
<reference evidence="1" key="1">
    <citation type="submission" date="2021-06" db="EMBL/GenBank/DDBJ databases">
        <authorList>
            <person name="Kallberg Y."/>
            <person name="Tangrot J."/>
            <person name="Rosling A."/>
        </authorList>
    </citation>
    <scope>NUCLEOTIDE SEQUENCE</scope>
    <source>
        <strain evidence="1">28 12/20/2015</strain>
    </source>
</reference>
<protein>
    <submittedName>
        <fullName evidence="1">4880_t:CDS:1</fullName>
    </submittedName>
</protein>
<proteinExistence type="predicted"/>
<keyword evidence="2" id="KW-1185">Reference proteome</keyword>
<comment type="caution">
    <text evidence="1">The sequence shown here is derived from an EMBL/GenBank/DDBJ whole genome shotgun (WGS) entry which is preliminary data.</text>
</comment>
<dbReference type="Proteomes" id="UP000789366">
    <property type="component" value="Unassembled WGS sequence"/>
</dbReference>
<sequence>KYEEWPEHQQSAAREKLNNLINTLLTVLQNPKLFVLEEDLLVPLIIEKIIQPEETLLGLS</sequence>
<name>A0ACA9N0T2_9GLOM</name>
<evidence type="ECO:0000313" key="1">
    <source>
        <dbReference type="EMBL" id="CAG8626952.1"/>
    </source>
</evidence>